<evidence type="ECO:0000313" key="2">
    <source>
        <dbReference type="EMBL" id="GLF96481.1"/>
    </source>
</evidence>
<name>A0ABQ5P1J6_9ACTN</name>
<organism evidence="2 3">
    <name type="scientific">Streptomyces yaizuensis</name>
    <dbReference type="NCBI Taxonomy" id="2989713"/>
    <lineage>
        <taxon>Bacteria</taxon>
        <taxon>Bacillati</taxon>
        <taxon>Actinomycetota</taxon>
        <taxon>Actinomycetes</taxon>
        <taxon>Kitasatosporales</taxon>
        <taxon>Streptomycetaceae</taxon>
        <taxon>Streptomyces</taxon>
    </lineage>
</organism>
<sequence>MAHDSTSGPGQEPQQPGRRPEHGPAREQGGTAATPRPARSGRGGGSTRRRPGRRSADGRPRDRATIRSALRREAPGTVGVLADTADFRAMRRYPSFPFDDHPEYLRETEALLRVLTSRQPHTVLALFDPEDFAAYCTEHALDPDSPLSRARYTAQIPAQGAAVLYGGEPLDSLLPVLIDTAVRHATWEYASLLLADIGQCADCGEDIGEASFDRASRLLLALLEAAGPGTHHLVCSVAAPAEQLIAAFHTDDPTDGPDDGGPPERAVLDAPGAAEFVTVLAAAIALGRPGGLVLRTRTPGSPDRLHGWRIHPRGLHPLSEAEVFNAYCTDATTGEPISPEPGVDYRAGFPVPDDYPEAHH</sequence>
<proteinExistence type="predicted"/>
<feature type="compositionally biased region" description="Low complexity" evidence="1">
    <location>
        <begin position="8"/>
        <end position="17"/>
    </location>
</feature>
<feature type="region of interest" description="Disordered" evidence="1">
    <location>
        <begin position="333"/>
        <end position="360"/>
    </location>
</feature>
<evidence type="ECO:0000256" key="1">
    <source>
        <dbReference type="SAM" id="MobiDB-lite"/>
    </source>
</evidence>
<accession>A0ABQ5P1J6</accession>
<feature type="region of interest" description="Disordered" evidence="1">
    <location>
        <begin position="1"/>
        <end position="71"/>
    </location>
</feature>
<dbReference type="EMBL" id="BSBI01000007">
    <property type="protein sequence ID" value="GLF96481.1"/>
    <property type="molecule type" value="Genomic_DNA"/>
</dbReference>
<protein>
    <submittedName>
        <fullName evidence="2">Cryptochrome/photolyase family protein</fullName>
    </submittedName>
</protein>
<comment type="caution">
    <text evidence="2">The sequence shown here is derived from an EMBL/GenBank/DDBJ whole genome shotgun (WGS) entry which is preliminary data.</text>
</comment>
<reference evidence="2 3" key="1">
    <citation type="submission" date="2022-10" db="EMBL/GenBank/DDBJ databases">
        <title>Draft genome sequence of Streptomyces sp. YSPA8.</title>
        <authorList>
            <person name="Moriuchi R."/>
            <person name="Dohra H."/>
            <person name="Yamamura H."/>
            <person name="Kodani S."/>
        </authorList>
    </citation>
    <scope>NUCLEOTIDE SEQUENCE [LARGE SCALE GENOMIC DNA]</scope>
    <source>
        <strain evidence="2 3">YSPA8</strain>
    </source>
</reference>
<gene>
    <name evidence="2" type="ORF">SYYSPA8_19310</name>
</gene>
<feature type="compositionally biased region" description="Low complexity" evidence="1">
    <location>
        <begin position="31"/>
        <end position="40"/>
    </location>
</feature>
<evidence type="ECO:0000313" key="3">
    <source>
        <dbReference type="Proteomes" id="UP001291653"/>
    </source>
</evidence>
<feature type="compositionally biased region" description="Basic and acidic residues" evidence="1">
    <location>
        <begin position="54"/>
        <end position="71"/>
    </location>
</feature>
<keyword evidence="3" id="KW-1185">Reference proteome</keyword>
<dbReference type="Proteomes" id="UP001291653">
    <property type="component" value="Unassembled WGS sequence"/>
</dbReference>
<dbReference type="RefSeq" id="WP_323448496.1">
    <property type="nucleotide sequence ID" value="NZ_BSBI01000007.1"/>
</dbReference>